<dbReference type="Gene3D" id="1.10.8.430">
    <property type="entry name" value="Helical domain of apoptotic protease-activating factors"/>
    <property type="match status" value="1"/>
</dbReference>
<dbReference type="PANTHER" id="PTHR33463:SF105">
    <property type="entry name" value="AND NB-ARC DOMAIN DISEASE RESISTANCE PROTEIN, PUTATIVE-RELATED"/>
    <property type="match status" value="1"/>
</dbReference>
<dbReference type="GO" id="GO:0005524">
    <property type="term" value="F:ATP binding"/>
    <property type="evidence" value="ECO:0007669"/>
    <property type="project" value="UniProtKB-KW"/>
</dbReference>
<dbReference type="AlphaFoldDB" id="A2Q1Z5"/>
<protein>
    <submittedName>
        <fullName evidence="4">NB-ARC</fullName>
    </submittedName>
</protein>
<evidence type="ECO:0000313" key="4">
    <source>
        <dbReference type="EMBL" id="ABN05961.1"/>
    </source>
</evidence>
<dbReference type="ExpressionAtlas" id="A2Q1Z5">
    <property type="expression patterns" value="differential"/>
</dbReference>
<dbReference type="EMBL" id="AC149134">
    <property type="protein sequence ID" value="ABN05961.1"/>
    <property type="molecule type" value="Genomic_DNA"/>
</dbReference>
<dbReference type="SUPFAM" id="SSF52540">
    <property type="entry name" value="P-loop containing nucleoside triphosphate hydrolases"/>
    <property type="match status" value="1"/>
</dbReference>
<evidence type="ECO:0000256" key="3">
    <source>
        <dbReference type="SAM" id="Coils"/>
    </source>
</evidence>
<feature type="coiled-coil region" evidence="3">
    <location>
        <begin position="30"/>
        <end position="64"/>
    </location>
</feature>
<accession>A2Q1Z5</accession>
<evidence type="ECO:0000256" key="2">
    <source>
        <dbReference type="ARBA" id="ARBA00022821"/>
    </source>
</evidence>
<dbReference type="InterPro" id="IPR027417">
    <property type="entry name" value="P-loop_NTPase"/>
</dbReference>
<keyword evidence="2" id="KW-0611">Plant defense</keyword>
<dbReference type="PANTHER" id="PTHR33463">
    <property type="entry name" value="NB-ARC DOMAIN-CONTAINING PROTEIN-RELATED"/>
    <property type="match status" value="1"/>
</dbReference>
<proteinExistence type="predicted"/>
<dbReference type="GO" id="GO:0006952">
    <property type="term" value="P:defense response"/>
    <property type="evidence" value="ECO:0007669"/>
    <property type="project" value="UniProtKB-KW"/>
</dbReference>
<dbReference type="GO" id="GO:0043531">
    <property type="term" value="F:ADP binding"/>
    <property type="evidence" value="ECO:0007669"/>
    <property type="project" value="InterPro"/>
</dbReference>
<dbReference type="Gene3D" id="3.40.50.300">
    <property type="entry name" value="P-loop containing nucleotide triphosphate hydrolases"/>
    <property type="match status" value="1"/>
</dbReference>
<sequence>MDCLTELGKEAVTKLGELVVESIMKHFKYLTQHKKITTNLEEELERLKMIKQALQTRVETERRKGYEIAPNMQKWVYDVTTIEDQLQKWLSDENRGEDYKEVIEKLKDDQVNMISICGMGGVGKTTMCNGKVLGMELKKVSEKGRAMQLHERLMRKDKKVLIVLDDVWDILDFEWEVVDRNDINPIAKEVAKECGGLPLAIATIGRALSNEGKSAWEDALRQLNDVQSSSSLGVGKHIYPRIELSLKFLGNKEHKLLLMLCGLFPEDFDIPIESLLYHAFGLGLFKYINASLKARNRVHTLVEDLRRKFLLLDSNVL</sequence>
<reference evidence="4" key="2">
    <citation type="submission" date="2007-03" db="EMBL/GenBank/DDBJ databases">
        <authorList>
            <consortium name="The International Medicago Genome Annotation Group"/>
        </authorList>
    </citation>
    <scope>NUCLEOTIDE SEQUENCE</scope>
</reference>
<keyword evidence="3" id="KW-0175">Coiled coil</keyword>
<reference evidence="4" key="1">
    <citation type="submission" date="2004-08" db="EMBL/GenBank/DDBJ databases">
        <authorList>
            <person name="Town C.D."/>
        </authorList>
    </citation>
    <scope>NUCLEOTIDE SEQUENCE</scope>
</reference>
<name>A2Q1Z5_MEDTR</name>
<keyword evidence="1" id="KW-0547">Nucleotide-binding</keyword>
<gene>
    <name evidence="4" type="ORF">MtrDRAFT_AC149134g34v2</name>
</gene>
<evidence type="ECO:0000256" key="1">
    <source>
        <dbReference type="ARBA" id="ARBA00022741"/>
    </source>
</evidence>
<dbReference type="InterPro" id="IPR050905">
    <property type="entry name" value="Plant_NBS-LRR"/>
</dbReference>
<organism evidence="4">
    <name type="scientific">Medicago truncatula</name>
    <name type="common">Barrel medic</name>
    <name type="synonym">Medicago tribuloides</name>
    <dbReference type="NCBI Taxonomy" id="3880"/>
    <lineage>
        <taxon>Eukaryota</taxon>
        <taxon>Viridiplantae</taxon>
        <taxon>Streptophyta</taxon>
        <taxon>Embryophyta</taxon>
        <taxon>Tracheophyta</taxon>
        <taxon>Spermatophyta</taxon>
        <taxon>Magnoliopsida</taxon>
        <taxon>eudicotyledons</taxon>
        <taxon>Gunneridae</taxon>
        <taxon>Pentapetalae</taxon>
        <taxon>rosids</taxon>
        <taxon>fabids</taxon>
        <taxon>Fabales</taxon>
        <taxon>Fabaceae</taxon>
        <taxon>Papilionoideae</taxon>
        <taxon>50 kb inversion clade</taxon>
        <taxon>NPAAA clade</taxon>
        <taxon>Hologalegina</taxon>
        <taxon>IRL clade</taxon>
        <taxon>Trifolieae</taxon>
        <taxon>Medicago</taxon>
    </lineage>
</organism>
<dbReference type="InterPro" id="IPR042197">
    <property type="entry name" value="Apaf_helical"/>
</dbReference>